<keyword evidence="11" id="KW-1185">Reference proteome</keyword>
<keyword evidence="4" id="KW-0997">Cell inner membrane</keyword>
<feature type="transmembrane region" description="Helical" evidence="9">
    <location>
        <begin position="325"/>
        <end position="354"/>
    </location>
</feature>
<dbReference type="InterPro" id="IPR007272">
    <property type="entry name" value="Sulf_transp_TsuA/YedE"/>
</dbReference>
<sequence length="388" mass="44477">MYSEKRVYLISLIPGFIFLLGLGIIIFFTNPAMLLYYFLGIGIGFAMQKSRICVASAFNDLFLFRNPTGMKNLFLLILFTTVIFGIVQFFSPTHFGKGSIYYTGPFNFFGGILFGFGMVWAGGCAGSTLVRMGEGQLAAFITFIFMFLGTFTATYLLNYFWDLITSFKPVYLPSFLGWLNAIILQLFLIVLIILVLYFWEKRQDDYAEIELEWENTPFWKKPWNYLVGAVLFAVFSGLIFYFSTKVWRVNTIFSFWGLWLFKSFGVNVESWKFFELVSHRQIYQDGFWKLTFNFVNFGVIAGGFLASSIAGEFRIRKIRKPIQFWGNILGGFLMGMGARFSFGCSIGSFIGGIASFSLHGWLFFIALLIGAFFGTKILKYYYFKAGKK</sequence>
<keyword evidence="6 9" id="KW-1133">Transmembrane helix</keyword>
<evidence type="ECO:0000256" key="4">
    <source>
        <dbReference type="ARBA" id="ARBA00022519"/>
    </source>
</evidence>
<evidence type="ECO:0000256" key="3">
    <source>
        <dbReference type="ARBA" id="ARBA00022475"/>
    </source>
</evidence>
<name>A0A1L8CVN6_9THEO</name>
<feature type="transmembrane region" description="Helical" evidence="9">
    <location>
        <begin position="73"/>
        <end position="91"/>
    </location>
</feature>
<feature type="transmembrane region" description="Helical" evidence="9">
    <location>
        <begin position="137"/>
        <end position="157"/>
    </location>
</feature>
<dbReference type="PANTHER" id="PTHR30574">
    <property type="entry name" value="INNER MEMBRANE PROTEIN YEDE"/>
    <property type="match status" value="1"/>
</dbReference>
<dbReference type="EMBL" id="BDJK01000023">
    <property type="protein sequence ID" value="GAV22970.1"/>
    <property type="molecule type" value="Genomic_DNA"/>
</dbReference>
<accession>A0A1L8CVN6</accession>
<feature type="transmembrane region" description="Helical" evidence="9">
    <location>
        <begin position="177"/>
        <end position="199"/>
    </location>
</feature>
<dbReference type="Proteomes" id="UP000187485">
    <property type="component" value="Unassembled WGS sequence"/>
</dbReference>
<dbReference type="RefSeq" id="WP_075859425.1">
    <property type="nucleotide sequence ID" value="NZ_BDJK01000023.1"/>
</dbReference>
<gene>
    <name evidence="10" type="ORF">cpu_14800</name>
</gene>
<evidence type="ECO:0000256" key="8">
    <source>
        <dbReference type="ARBA" id="ARBA00035655"/>
    </source>
</evidence>
<feature type="transmembrane region" description="Helical" evidence="9">
    <location>
        <begin position="294"/>
        <end position="313"/>
    </location>
</feature>
<feature type="transmembrane region" description="Helical" evidence="9">
    <location>
        <begin position="360"/>
        <end position="382"/>
    </location>
</feature>
<keyword evidence="2" id="KW-0813">Transport</keyword>
<comment type="caution">
    <text evidence="10">The sequence shown here is derived from an EMBL/GenBank/DDBJ whole genome shotgun (WGS) entry which is preliminary data.</text>
</comment>
<evidence type="ECO:0000256" key="6">
    <source>
        <dbReference type="ARBA" id="ARBA00022989"/>
    </source>
</evidence>
<dbReference type="AlphaFoldDB" id="A0A1L8CVN6"/>
<feature type="transmembrane region" description="Helical" evidence="9">
    <location>
        <begin position="7"/>
        <end position="28"/>
    </location>
</feature>
<dbReference type="OrthoDB" id="9794165at2"/>
<evidence type="ECO:0000313" key="11">
    <source>
        <dbReference type="Proteomes" id="UP000187485"/>
    </source>
</evidence>
<comment type="subcellular location">
    <subcellularLocation>
        <location evidence="1">Cell inner membrane</location>
        <topology evidence="1">Multi-pass membrane protein</topology>
    </subcellularLocation>
</comment>
<keyword evidence="3" id="KW-1003">Cell membrane</keyword>
<evidence type="ECO:0000256" key="7">
    <source>
        <dbReference type="ARBA" id="ARBA00023136"/>
    </source>
</evidence>
<dbReference type="Pfam" id="PF04143">
    <property type="entry name" value="Sulf_transp"/>
    <property type="match status" value="1"/>
</dbReference>
<keyword evidence="5 9" id="KW-0812">Transmembrane</keyword>
<evidence type="ECO:0000256" key="9">
    <source>
        <dbReference type="SAM" id="Phobius"/>
    </source>
</evidence>
<proteinExistence type="inferred from homology"/>
<evidence type="ECO:0000256" key="2">
    <source>
        <dbReference type="ARBA" id="ARBA00022448"/>
    </source>
</evidence>
<protein>
    <submittedName>
        <fullName evidence="10">Uncharacterized protein</fullName>
    </submittedName>
</protein>
<comment type="similarity">
    <text evidence="8">Belongs to the TsuA/YedE (TC 9.B.102) family.</text>
</comment>
<evidence type="ECO:0000256" key="5">
    <source>
        <dbReference type="ARBA" id="ARBA00022692"/>
    </source>
</evidence>
<organism evidence="10 11">
    <name type="scientific">Carboxydothermus pertinax</name>
    <dbReference type="NCBI Taxonomy" id="870242"/>
    <lineage>
        <taxon>Bacteria</taxon>
        <taxon>Bacillati</taxon>
        <taxon>Bacillota</taxon>
        <taxon>Clostridia</taxon>
        <taxon>Thermoanaerobacterales</taxon>
        <taxon>Thermoanaerobacteraceae</taxon>
        <taxon>Carboxydothermus</taxon>
    </lineage>
</organism>
<dbReference type="GO" id="GO:0005886">
    <property type="term" value="C:plasma membrane"/>
    <property type="evidence" value="ECO:0007669"/>
    <property type="project" value="UniProtKB-SubCell"/>
</dbReference>
<feature type="transmembrane region" description="Helical" evidence="9">
    <location>
        <begin position="223"/>
        <end position="242"/>
    </location>
</feature>
<evidence type="ECO:0000313" key="10">
    <source>
        <dbReference type="EMBL" id="GAV22970.1"/>
    </source>
</evidence>
<dbReference type="STRING" id="870242.cpu_14800"/>
<feature type="transmembrane region" description="Helical" evidence="9">
    <location>
        <begin position="111"/>
        <end position="130"/>
    </location>
</feature>
<feature type="transmembrane region" description="Helical" evidence="9">
    <location>
        <begin position="34"/>
        <end position="52"/>
    </location>
</feature>
<evidence type="ECO:0000256" key="1">
    <source>
        <dbReference type="ARBA" id="ARBA00004429"/>
    </source>
</evidence>
<keyword evidence="7 9" id="KW-0472">Membrane</keyword>
<reference evidence="11" key="1">
    <citation type="submission" date="2016-12" db="EMBL/GenBank/DDBJ databases">
        <title>Draft Genome Sequences od Carboxydothermus pertinax and islandicus, Hydrogenogenic Carboxydotrophic Bacteria.</title>
        <authorList>
            <person name="Fukuyama Y."/>
            <person name="Ohmae K."/>
            <person name="Yoneda Y."/>
            <person name="Yoshida T."/>
            <person name="Sako Y."/>
        </authorList>
    </citation>
    <scope>NUCLEOTIDE SEQUENCE [LARGE SCALE GENOMIC DNA]</scope>
    <source>
        <strain evidence="11">Ug1</strain>
    </source>
</reference>
<dbReference type="PANTHER" id="PTHR30574:SF1">
    <property type="entry name" value="SULPHUR TRANSPORT DOMAIN-CONTAINING PROTEIN"/>
    <property type="match status" value="1"/>
</dbReference>